<evidence type="ECO:0000256" key="4">
    <source>
        <dbReference type="ARBA" id="ARBA00023235"/>
    </source>
</evidence>
<name>A0A9N8D9N6_9STRA</name>
<feature type="signal peptide" evidence="6">
    <location>
        <begin position="1"/>
        <end position="18"/>
    </location>
</feature>
<dbReference type="Pfam" id="PF00254">
    <property type="entry name" value="FKBP_C"/>
    <property type="match status" value="1"/>
</dbReference>
<comment type="catalytic activity">
    <reaction evidence="1 5">
        <text>[protein]-peptidylproline (omega=180) = [protein]-peptidylproline (omega=0)</text>
        <dbReference type="Rhea" id="RHEA:16237"/>
        <dbReference type="Rhea" id="RHEA-COMP:10747"/>
        <dbReference type="Rhea" id="RHEA-COMP:10748"/>
        <dbReference type="ChEBI" id="CHEBI:83833"/>
        <dbReference type="ChEBI" id="CHEBI:83834"/>
        <dbReference type="EC" id="5.2.1.8"/>
    </reaction>
</comment>
<keyword evidence="3 5" id="KW-0697">Rotamase</keyword>
<dbReference type="SUPFAM" id="SSF54534">
    <property type="entry name" value="FKBP-like"/>
    <property type="match status" value="1"/>
</dbReference>
<keyword evidence="4 5" id="KW-0413">Isomerase</keyword>
<organism evidence="8 9">
    <name type="scientific">Seminavis robusta</name>
    <dbReference type="NCBI Taxonomy" id="568900"/>
    <lineage>
        <taxon>Eukaryota</taxon>
        <taxon>Sar</taxon>
        <taxon>Stramenopiles</taxon>
        <taxon>Ochrophyta</taxon>
        <taxon>Bacillariophyta</taxon>
        <taxon>Bacillariophyceae</taxon>
        <taxon>Bacillariophycidae</taxon>
        <taxon>Naviculales</taxon>
        <taxon>Naviculaceae</taxon>
        <taxon>Seminavis</taxon>
    </lineage>
</organism>
<dbReference type="InterPro" id="IPR001179">
    <property type="entry name" value="PPIase_FKBP_dom"/>
</dbReference>
<reference evidence="8" key="1">
    <citation type="submission" date="2020-06" db="EMBL/GenBank/DDBJ databases">
        <authorList>
            <consortium name="Plant Systems Biology data submission"/>
        </authorList>
    </citation>
    <scope>NUCLEOTIDE SEQUENCE</scope>
    <source>
        <strain evidence="8">D6</strain>
    </source>
</reference>
<evidence type="ECO:0000259" key="7">
    <source>
        <dbReference type="PROSITE" id="PS50059"/>
    </source>
</evidence>
<evidence type="ECO:0000256" key="2">
    <source>
        <dbReference type="ARBA" id="ARBA00013194"/>
    </source>
</evidence>
<sequence length="192" mass="20173">MISAKLFYFFTFLASAAAWTTSSKSATARPSSLALKATREDFLKSMAIGGVGALLTAATPAFADETLPSGVTYTVKKAGNGPKPDSGELVAIRFAAFCGSNKIDDIFSTPEPYYTRVGSGGLLKGVESTLPLMRVGDRWELTIPSSLAFGSKGRPASAGKPRIPSDATIIFDVEMVGLPGKEPELIELMGDV</sequence>
<evidence type="ECO:0000256" key="3">
    <source>
        <dbReference type="ARBA" id="ARBA00023110"/>
    </source>
</evidence>
<accession>A0A9N8D9N6</accession>
<dbReference type="PANTHER" id="PTHR43811:SF19">
    <property type="entry name" value="39 KDA FK506-BINDING NUCLEAR PROTEIN"/>
    <property type="match status" value="1"/>
</dbReference>
<evidence type="ECO:0000256" key="1">
    <source>
        <dbReference type="ARBA" id="ARBA00000971"/>
    </source>
</evidence>
<gene>
    <name evidence="8" type="ORF">SEMRO_25_G017180.1</name>
</gene>
<evidence type="ECO:0000313" key="9">
    <source>
        <dbReference type="Proteomes" id="UP001153069"/>
    </source>
</evidence>
<dbReference type="PROSITE" id="PS50059">
    <property type="entry name" value="FKBP_PPIASE"/>
    <property type="match status" value="1"/>
</dbReference>
<dbReference type="Gene3D" id="3.10.50.40">
    <property type="match status" value="1"/>
</dbReference>
<dbReference type="PANTHER" id="PTHR43811">
    <property type="entry name" value="FKBP-TYPE PEPTIDYL-PROLYL CIS-TRANS ISOMERASE FKPA"/>
    <property type="match status" value="1"/>
</dbReference>
<dbReference type="AlphaFoldDB" id="A0A9N8D9N6"/>
<comment type="caution">
    <text evidence="8">The sequence shown here is derived from an EMBL/GenBank/DDBJ whole genome shotgun (WGS) entry which is preliminary data.</text>
</comment>
<dbReference type="EC" id="5.2.1.8" evidence="2 5"/>
<proteinExistence type="predicted"/>
<keyword evidence="6" id="KW-0732">Signal</keyword>
<dbReference type="EMBL" id="CAICTM010000025">
    <property type="protein sequence ID" value="CAB9497775.1"/>
    <property type="molecule type" value="Genomic_DNA"/>
</dbReference>
<protein>
    <recommendedName>
        <fullName evidence="2 5">peptidylprolyl isomerase</fullName>
        <ecNumber evidence="2 5">5.2.1.8</ecNumber>
    </recommendedName>
</protein>
<dbReference type="InterPro" id="IPR046357">
    <property type="entry name" value="PPIase_dom_sf"/>
</dbReference>
<keyword evidence="9" id="KW-1185">Reference proteome</keyword>
<feature type="domain" description="PPIase FKBP-type" evidence="7">
    <location>
        <begin position="87"/>
        <end position="179"/>
    </location>
</feature>
<dbReference type="GO" id="GO:0003755">
    <property type="term" value="F:peptidyl-prolyl cis-trans isomerase activity"/>
    <property type="evidence" value="ECO:0007669"/>
    <property type="project" value="UniProtKB-KW"/>
</dbReference>
<evidence type="ECO:0000256" key="5">
    <source>
        <dbReference type="PROSITE-ProRule" id="PRU00277"/>
    </source>
</evidence>
<dbReference type="OrthoDB" id="77911at2759"/>
<dbReference type="Proteomes" id="UP001153069">
    <property type="component" value="Unassembled WGS sequence"/>
</dbReference>
<evidence type="ECO:0000256" key="6">
    <source>
        <dbReference type="SAM" id="SignalP"/>
    </source>
</evidence>
<evidence type="ECO:0000313" key="8">
    <source>
        <dbReference type="EMBL" id="CAB9497775.1"/>
    </source>
</evidence>
<feature type="chain" id="PRO_5040260226" description="peptidylprolyl isomerase" evidence="6">
    <location>
        <begin position="19"/>
        <end position="192"/>
    </location>
</feature>